<dbReference type="InterPro" id="IPR036397">
    <property type="entry name" value="RNaseH_sf"/>
</dbReference>
<gene>
    <name evidence="2" type="ORF">FKW44_009339</name>
</gene>
<reference evidence="3" key="1">
    <citation type="submission" date="2021-01" db="EMBL/GenBank/DDBJ databases">
        <title>Caligus Genome Assembly.</title>
        <authorList>
            <person name="Gallardo-Escarate C."/>
        </authorList>
    </citation>
    <scope>NUCLEOTIDE SEQUENCE [LARGE SCALE GENOMIC DNA]</scope>
</reference>
<dbReference type="InterPro" id="IPR012337">
    <property type="entry name" value="RNaseH-like_sf"/>
</dbReference>
<feature type="domain" description="RNase H type-1" evidence="1">
    <location>
        <begin position="1"/>
        <end position="45"/>
    </location>
</feature>
<feature type="non-terminal residue" evidence="2">
    <location>
        <position position="1"/>
    </location>
</feature>
<evidence type="ECO:0000313" key="3">
    <source>
        <dbReference type="Proteomes" id="UP000595437"/>
    </source>
</evidence>
<dbReference type="EMBL" id="CP045895">
    <property type="protein sequence ID" value="QQP48878.1"/>
    <property type="molecule type" value="Genomic_DNA"/>
</dbReference>
<name>A0A7T8K793_CALRO</name>
<keyword evidence="3" id="KW-1185">Reference proteome</keyword>
<proteinExistence type="predicted"/>
<dbReference type="InterPro" id="IPR002156">
    <property type="entry name" value="RNaseH_domain"/>
</dbReference>
<dbReference type="Gene3D" id="3.30.420.10">
    <property type="entry name" value="Ribonuclease H-like superfamily/Ribonuclease H"/>
    <property type="match status" value="1"/>
</dbReference>
<protein>
    <recommendedName>
        <fullName evidence="1">RNase H type-1 domain-containing protein</fullName>
    </recommendedName>
</protein>
<dbReference type="AlphaFoldDB" id="A0A7T8K793"/>
<evidence type="ECO:0000259" key="1">
    <source>
        <dbReference type="PROSITE" id="PS50879"/>
    </source>
</evidence>
<dbReference type="GO" id="GO:0004523">
    <property type="term" value="F:RNA-DNA hybrid ribonuclease activity"/>
    <property type="evidence" value="ECO:0007669"/>
    <property type="project" value="InterPro"/>
</dbReference>
<dbReference type="PROSITE" id="PS50879">
    <property type="entry name" value="RNASE_H_1"/>
    <property type="match status" value="1"/>
</dbReference>
<sequence length="187" mass="21942">ETVKKCKETLKIGKCDINIKLDWCRGHSNITGNEYADYLAKKGIESESRLSVGAPPSYIKKVIHEFFFYEWCSRYKDDQLMKHTHRMLKKQKSKTTQLSRQNMSLLVQAYTGHGPFLAHLSKWKNIDGICNICMEEPQSADHLINRCPSLSYERHQFMQEEDEDLRILKFMKCSKMEKIISDNFNIV</sequence>
<organism evidence="2 3">
    <name type="scientific">Caligus rogercresseyi</name>
    <name type="common">Sea louse</name>
    <dbReference type="NCBI Taxonomy" id="217165"/>
    <lineage>
        <taxon>Eukaryota</taxon>
        <taxon>Metazoa</taxon>
        <taxon>Ecdysozoa</taxon>
        <taxon>Arthropoda</taxon>
        <taxon>Crustacea</taxon>
        <taxon>Multicrustacea</taxon>
        <taxon>Hexanauplia</taxon>
        <taxon>Copepoda</taxon>
        <taxon>Siphonostomatoida</taxon>
        <taxon>Caligidae</taxon>
        <taxon>Caligus</taxon>
    </lineage>
</organism>
<dbReference type="GO" id="GO:0003676">
    <property type="term" value="F:nucleic acid binding"/>
    <property type="evidence" value="ECO:0007669"/>
    <property type="project" value="InterPro"/>
</dbReference>
<dbReference type="Proteomes" id="UP000595437">
    <property type="component" value="Chromosome 6"/>
</dbReference>
<evidence type="ECO:0000313" key="2">
    <source>
        <dbReference type="EMBL" id="QQP48878.1"/>
    </source>
</evidence>
<accession>A0A7T8K793</accession>
<dbReference type="OrthoDB" id="3265515at2759"/>
<dbReference type="SUPFAM" id="SSF53098">
    <property type="entry name" value="Ribonuclease H-like"/>
    <property type="match status" value="1"/>
</dbReference>